<dbReference type="RefSeq" id="WP_012462484.1">
    <property type="nucleotide sequence ID" value="NC_010794.1"/>
</dbReference>
<name>B3DX62_METI4</name>
<gene>
    <name evidence="3" type="primary">smtA</name>
    <name evidence="3" type="ordered locus">Minf_0142</name>
</gene>
<dbReference type="GO" id="GO:0032259">
    <property type="term" value="P:methylation"/>
    <property type="evidence" value="ECO:0007669"/>
    <property type="project" value="UniProtKB-KW"/>
</dbReference>
<dbReference type="PANTHER" id="PTHR43861:SF3">
    <property type="entry name" value="PUTATIVE (AFU_ORTHOLOGUE AFUA_2G14390)-RELATED"/>
    <property type="match status" value="1"/>
</dbReference>
<dbReference type="AlphaFoldDB" id="B3DX62"/>
<evidence type="ECO:0000259" key="2">
    <source>
        <dbReference type="Pfam" id="PF13847"/>
    </source>
</evidence>
<dbReference type="Gene3D" id="3.40.50.150">
    <property type="entry name" value="Vaccinia Virus protein VP39"/>
    <property type="match status" value="1"/>
</dbReference>
<dbReference type="Proteomes" id="UP000009149">
    <property type="component" value="Chromosome"/>
</dbReference>
<evidence type="ECO:0000313" key="3">
    <source>
        <dbReference type="EMBL" id="ACD82202.1"/>
    </source>
</evidence>
<dbReference type="HOGENOM" id="CLU_037990_16_0_0"/>
<dbReference type="OrthoDB" id="9784101at2"/>
<dbReference type="PANTHER" id="PTHR43861">
    <property type="entry name" value="TRANS-ACONITATE 2-METHYLTRANSFERASE-RELATED"/>
    <property type="match status" value="1"/>
</dbReference>
<dbReference type="eggNOG" id="COG4798">
    <property type="taxonomic scope" value="Bacteria"/>
</dbReference>
<evidence type="ECO:0000256" key="1">
    <source>
        <dbReference type="ARBA" id="ARBA00022679"/>
    </source>
</evidence>
<keyword evidence="1 3" id="KW-0808">Transferase</keyword>
<sequence length="238" mass="27453">MIPSVYPIKFFFWVLFLIPCLGLSLALGQEMDKESIQQKAKEGYHHSFHDVEHYAQIFESRQRDKWQKPDRVVEALDIKPGYSIADLGAGTGYFTRRFSKEVGEKGTVYALDSEPAMIKYLKKEVKEKKLKNVVVKQVQPGNPSLESQSVNIIFLCEVYHHIDNRIAYLKKLSSSLKKGGKIVLIDFYPHAPYGPPRKHRLSEETAIAEFKLAGYKLLKKHGFLPYQYFLEFVPKNEP</sequence>
<proteinExistence type="predicted"/>
<dbReference type="Pfam" id="PF13847">
    <property type="entry name" value="Methyltransf_31"/>
    <property type="match status" value="1"/>
</dbReference>
<accession>B3DX62</accession>
<dbReference type="EMBL" id="CP000975">
    <property type="protein sequence ID" value="ACD82202.1"/>
    <property type="molecule type" value="Genomic_DNA"/>
</dbReference>
<keyword evidence="3" id="KW-0489">Methyltransferase</keyword>
<dbReference type="InterPro" id="IPR025714">
    <property type="entry name" value="Methyltranfer_dom"/>
</dbReference>
<dbReference type="SUPFAM" id="SSF53335">
    <property type="entry name" value="S-adenosyl-L-methionine-dependent methyltransferases"/>
    <property type="match status" value="1"/>
</dbReference>
<organism evidence="3 4">
    <name type="scientific">Methylacidiphilum infernorum (isolate V4)</name>
    <name type="common">Methylokorus infernorum (strain V4)</name>
    <dbReference type="NCBI Taxonomy" id="481448"/>
    <lineage>
        <taxon>Bacteria</taxon>
        <taxon>Pseudomonadati</taxon>
        <taxon>Verrucomicrobiota</taxon>
        <taxon>Methylacidiphilae</taxon>
        <taxon>Methylacidiphilales</taxon>
        <taxon>Methylacidiphilaceae</taxon>
        <taxon>Methylacidiphilum (ex Ratnadevi et al. 2023)</taxon>
    </lineage>
</organism>
<dbReference type="KEGG" id="min:Minf_0142"/>
<evidence type="ECO:0000313" key="4">
    <source>
        <dbReference type="Proteomes" id="UP000009149"/>
    </source>
</evidence>
<dbReference type="CDD" id="cd02440">
    <property type="entry name" value="AdoMet_MTases"/>
    <property type="match status" value="1"/>
</dbReference>
<protein>
    <submittedName>
        <fullName evidence="3">SAM-dependent methyltransferase</fullName>
    </submittedName>
</protein>
<dbReference type="GO" id="GO:0008168">
    <property type="term" value="F:methyltransferase activity"/>
    <property type="evidence" value="ECO:0007669"/>
    <property type="project" value="UniProtKB-KW"/>
</dbReference>
<reference evidence="3 4" key="1">
    <citation type="journal article" date="2008" name="Biol. Direct">
        <title>Complete genome sequence of the extremely acidophilic methanotroph isolate V4, Methylacidiphilum infernorum, a representative of the bacterial phylum Verrucomicrobia.</title>
        <authorList>
            <person name="Hou S."/>
            <person name="Makarova K.S."/>
            <person name="Saw J.H."/>
            <person name="Senin P."/>
            <person name="Ly B.V."/>
            <person name="Zhou Z."/>
            <person name="Ren Y."/>
            <person name="Wang J."/>
            <person name="Galperin M.Y."/>
            <person name="Omelchenko M.V."/>
            <person name="Wolf Y.I."/>
            <person name="Yutin N."/>
            <person name="Koonin E.V."/>
            <person name="Stott M.B."/>
            <person name="Mountain B.W."/>
            <person name="Crowe M.A."/>
            <person name="Smirnova A.V."/>
            <person name="Dunfield P.F."/>
            <person name="Feng L."/>
            <person name="Wang L."/>
            <person name="Alam M."/>
        </authorList>
    </citation>
    <scope>NUCLEOTIDE SEQUENCE [LARGE SCALE GENOMIC DNA]</scope>
    <source>
        <strain evidence="4">Isolate V4</strain>
    </source>
</reference>
<feature type="domain" description="Methyltransferase" evidence="2">
    <location>
        <begin position="79"/>
        <end position="188"/>
    </location>
</feature>
<dbReference type="InterPro" id="IPR029063">
    <property type="entry name" value="SAM-dependent_MTases_sf"/>
</dbReference>